<comment type="caution">
    <text evidence="1">The sequence shown here is derived from an EMBL/GenBank/DDBJ whole genome shotgun (WGS) entry which is preliminary data.</text>
</comment>
<dbReference type="AlphaFoldDB" id="A0A9D3Y2L4"/>
<keyword evidence="2" id="KW-1185">Reference proteome</keyword>
<protein>
    <recommendedName>
        <fullName evidence="3">Reverse transcriptase</fullName>
    </recommendedName>
</protein>
<reference evidence="1" key="1">
    <citation type="journal article" date="2019" name="bioRxiv">
        <title>The Genome of the Zebra Mussel, Dreissena polymorpha: A Resource for Invasive Species Research.</title>
        <authorList>
            <person name="McCartney M.A."/>
            <person name="Auch B."/>
            <person name="Kono T."/>
            <person name="Mallez S."/>
            <person name="Zhang Y."/>
            <person name="Obille A."/>
            <person name="Becker A."/>
            <person name="Abrahante J.E."/>
            <person name="Garbe J."/>
            <person name="Badalamenti J.P."/>
            <person name="Herman A."/>
            <person name="Mangelson H."/>
            <person name="Liachko I."/>
            <person name="Sullivan S."/>
            <person name="Sone E.D."/>
            <person name="Koren S."/>
            <person name="Silverstein K.A.T."/>
            <person name="Beckman K.B."/>
            <person name="Gohl D.M."/>
        </authorList>
    </citation>
    <scope>NUCLEOTIDE SEQUENCE</scope>
    <source>
        <strain evidence="1">Duluth1</strain>
        <tissue evidence="1">Whole animal</tissue>
    </source>
</reference>
<proteinExistence type="predicted"/>
<evidence type="ECO:0000313" key="1">
    <source>
        <dbReference type="EMBL" id="KAH3690798.1"/>
    </source>
</evidence>
<sequence length="93" mass="10067">MGFTGKLLRTLKASYDNIQCKIRVRGSTSEPIKVVRSVRQGGVLSTFFYLAYIYDLLRELQASACGATVLGIDAGNPAFADDVTLVALNPLLL</sequence>
<evidence type="ECO:0000313" key="2">
    <source>
        <dbReference type="Proteomes" id="UP000828390"/>
    </source>
</evidence>
<accession>A0A9D3Y2L4</accession>
<dbReference type="Proteomes" id="UP000828390">
    <property type="component" value="Unassembled WGS sequence"/>
</dbReference>
<organism evidence="1 2">
    <name type="scientific">Dreissena polymorpha</name>
    <name type="common">Zebra mussel</name>
    <name type="synonym">Mytilus polymorpha</name>
    <dbReference type="NCBI Taxonomy" id="45954"/>
    <lineage>
        <taxon>Eukaryota</taxon>
        <taxon>Metazoa</taxon>
        <taxon>Spiralia</taxon>
        <taxon>Lophotrochozoa</taxon>
        <taxon>Mollusca</taxon>
        <taxon>Bivalvia</taxon>
        <taxon>Autobranchia</taxon>
        <taxon>Heteroconchia</taxon>
        <taxon>Euheterodonta</taxon>
        <taxon>Imparidentia</taxon>
        <taxon>Neoheterodontei</taxon>
        <taxon>Myida</taxon>
        <taxon>Dreissenoidea</taxon>
        <taxon>Dreissenidae</taxon>
        <taxon>Dreissena</taxon>
    </lineage>
</organism>
<evidence type="ECO:0008006" key="3">
    <source>
        <dbReference type="Google" id="ProtNLM"/>
    </source>
</evidence>
<gene>
    <name evidence="1" type="ORF">DPMN_191654</name>
</gene>
<reference evidence="1" key="2">
    <citation type="submission" date="2020-11" db="EMBL/GenBank/DDBJ databases">
        <authorList>
            <person name="McCartney M.A."/>
            <person name="Auch B."/>
            <person name="Kono T."/>
            <person name="Mallez S."/>
            <person name="Becker A."/>
            <person name="Gohl D.M."/>
            <person name="Silverstein K.A.T."/>
            <person name="Koren S."/>
            <person name="Bechman K.B."/>
            <person name="Herman A."/>
            <person name="Abrahante J.E."/>
            <person name="Garbe J."/>
        </authorList>
    </citation>
    <scope>NUCLEOTIDE SEQUENCE</scope>
    <source>
        <strain evidence="1">Duluth1</strain>
        <tissue evidence="1">Whole animal</tissue>
    </source>
</reference>
<dbReference type="EMBL" id="JAIWYP010000053">
    <property type="protein sequence ID" value="KAH3690798.1"/>
    <property type="molecule type" value="Genomic_DNA"/>
</dbReference>
<name>A0A9D3Y2L4_DREPO</name>